<evidence type="ECO:0000313" key="4">
    <source>
        <dbReference type="Proteomes" id="UP000290287"/>
    </source>
</evidence>
<dbReference type="Proteomes" id="UP000290287">
    <property type="component" value="Unassembled WGS sequence"/>
</dbReference>
<sequence>MSDLTGAIPSRAAYNAHVGVQTPTNMPLDTTGTGDGIATGSDTNAGDDAKQQTPRAVLSEEVGRMPMDTQSARIMNRISNLQAKTPEQNADKVQENKKAQEAQEAQALEQQFMEQEEELIAAAMAQKSQEESLEQLATNMIMALISNAKDAKSVEQIIASLASLIKSGGGLAVQTALAQVFKDAVKSDSLKNPEFQKAINELAKDPDIQPVLMNAVEEAKGGEKAKNTPSPTNML</sequence>
<name>A0A4Q0YR29_9GAMM</name>
<dbReference type="RefSeq" id="WP_129122476.1">
    <property type="nucleotide sequence ID" value="NZ_PEIB01000013.1"/>
</dbReference>
<gene>
    <name evidence="3" type="ORF">CS022_12140</name>
</gene>
<evidence type="ECO:0000313" key="3">
    <source>
        <dbReference type="EMBL" id="RXJ73033.1"/>
    </source>
</evidence>
<evidence type="ECO:0000256" key="1">
    <source>
        <dbReference type="SAM" id="Coils"/>
    </source>
</evidence>
<dbReference type="AlphaFoldDB" id="A0A4Q0YR29"/>
<proteinExistence type="predicted"/>
<dbReference type="EMBL" id="PEIB01000013">
    <property type="protein sequence ID" value="RXJ73033.1"/>
    <property type="molecule type" value="Genomic_DNA"/>
</dbReference>
<evidence type="ECO:0000256" key="2">
    <source>
        <dbReference type="SAM" id="MobiDB-lite"/>
    </source>
</evidence>
<keyword evidence="1" id="KW-0175">Coiled coil</keyword>
<keyword evidence="4" id="KW-1185">Reference proteome</keyword>
<comment type="caution">
    <text evidence="3">The sequence shown here is derived from an EMBL/GenBank/DDBJ whole genome shotgun (WGS) entry which is preliminary data.</text>
</comment>
<reference evidence="3 4" key="1">
    <citation type="submission" date="2017-10" db="EMBL/GenBank/DDBJ databases">
        <title>Nyctiphanis sp. nov., isolated from the stomach of the euphausiid Nyctiphanes simplex (Hansen, 1911) in the Gulf of California.</title>
        <authorList>
            <person name="Gomez-Gil B."/>
            <person name="Aguilar-Mendez M."/>
            <person name="Lopez-Cortes A."/>
            <person name="Gomez-Gutierrez J."/>
            <person name="Roque A."/>
            <person name="Lang E."/>
            <person name="Gonzalez-Castillo A."/>
        </authorList>
    </citation>
    <scope>NUCLEOTIDE SEQUENCE [LARGE SCALE GENOMIC DNA]</scope>
    <source>
        <strain evidence="3 4">CAIM 600</strain>
    </source>
</reference>
<feature type="region of interest" description="Disordered" evidence="2">
    <location>
        <begin position="21"/>
        <end position="53"/>
    </location>
</feature>
<protein>
    <submittedName>
        <fullName evidence="3">Uncharacterized protein</fullName>
    </submittedName>
</protein>
<feature type="compositionally biased region" description="Low complexity" evidence="2">
    <location>
        <begin position="29"/>
        <end position="43"/>
    </location>
</feature>
<feature type="coiled-coil region" evidence="1">
    <location>
        <begin position="90"/>
        <end position="133"/>
    </location>
</feature>
<accession>A0A4Q0YR29</accession>
<organism evidence="3 4">
    <name type="scientific">Veronia nyctiphanis</name>
    <dbReference type="NCBI Taxonomy" id="1278244"/>
    <lineage>
        <taxon>Bacteria</taxon>
        <taxon>Pseudomonadati</taxon>
        <taxon>Pseudomonadota</taxon>
        <taxon>Gammaproteobacteria</taxon>
        <taxon>Vibrionales</taxon>
        <taxon>Vibrionaceae</taxon>
        <taxon>Veronia</taxon>
    </lineage>
</organism>